<dbReference type="STRING" id="299255.SAMN02745129_1690"/>
<dbReference type="Proteomes" id="UP000184268">
    <property type="component" value="Unassembled WGS sequence"/>
</dbReference>
<keyword evidence="1" id="KW-0802">TPR repeat</keyword>
<gene>
    <name evidence="2" type="ORF">SAMN02745129_1690</name>
</gene>
<dbReference type="PROSITE" id="PS50005">
    <property type="entry name" value="TPR"/>
    <property type="match status" value="1"/>
</dbReference>
<dbReference type="SMART" id="SM00028">
    <property type="entry name" value="TPR"/>
    <property type="match status" value="6"/>
</dbReference>
<name>A0A1M5RPX2_9GAMM</name>
<protein>
    <submittedName>
        <fullName evidence="2">Tfp pilus assembly protein PilF</fullName>
    </submittedName>
</protein>
<feature type="repeat" description="TPR" evidence="1">
    <location>
        <begin position="104"/>
        <end position="137"/>
    </location>
</feature>
<dbReference type="AlphaFoldDB" id="A0A1M5RPX2"/>
<dbReference type="RefSeq" id="WP_067658947.1">
    <property type="nucleotide sequence ID" value="NZ_FQXG01000002.1"/>
</dbReference>
<evidence type="ECO:0000313" key="2">
    <source>
        <dbReference type="EMBL" id="SHH27883.1"/>
    </source>
</evidence>
<evidence type="ECO:0000256" key="1">
    <source>
        <dbReference type="PROSITE-ProRule" id="PRU00339"/>
    </source>
</evidence>
<dbReference type="EMBL" id="FQXG01000002">
    <property type="protein sequence ID" value="SHH27883.1"/>
    <property type="molecule type" value="Genomic_DNA"/>
</dbReference>
<dbReference type="Gene3D" id="2.60.120.620">
    <property type="entry name" value="q2cbj1_9rhob like domain"/>
    <property type="match status" value="1"/>
</dbReference>
<proteinExistence type="predicted"/>
<dbReference type="Pfam" id="PF14559">
    <property type="entry name" value="TPR_19"/>
    <property type="match status" value="3"/>
</dbReference>
<dbReference type="PANTHER" id="PTHR12558">
    <property type="entry name" value="CELL DIVISION CYCLE 16,23,27"/>
    <property type="match status" value="1"/>
</dbReference>
<dbReference type="PANTHER" id="PTHR12558:SF47">
    <property type="entry name" value="LIPOPOLYSACCHARIDE ASSEMBLY PROTEIN B"/>
    <property type="match status" value="1"/>
</dbReference>
<dbReference type="InterPro" id="IPR012668">
    <property type="entry name" value="CHP02466"/>
</dbReference>
<reference evidence="2 3" key="1">
    <citation type="submission" date="2016-11" db="EMBL/GenBank/DDBJ databases">
        <authorList>
            <person name="Jaros S."/>
            <person name="Januszkiewicz K."/>
            <person name="Wedrychowicz H."/>
        </authorList>
    </citation>
    <scope>NUCLEOTIDE SEQUENCE [LARGE SCALE GENOMIC DNA]</scope>
    <source>
        <strain evidence="2 3">DSM 16917</strain>
    </source>
</reference>
<dbReference type="Pfam" id="PF13759">
    <property type="entry name" value="2OG-FeII_Oxy_5"/>
    <property type="match status" value="1"/>
</dbReference>
<dbReference type="Gene3D" id="1.25.40.10">
    <property type="entry name" value="Tetratricopeptide repeat domain"/>
    <property type="match status" value="2"/>
</dbReference>
<dbReference type="OrthoDB" id="549777at2"/>
<evidence type="ECO:0000313" key="3">
    <source>
        <dbReference type="Proteomes" id="UP000184268"/>
    </source>
</evidence>
<dbReference type="InterPro" id="IPR019734">
    <property type="entry name" value="TPR_rpt"/>
</dbReference>
<dbReference type="SUPFAM" id="SSF48452">
    <property type="entry name" value="TPR-like"/>
    <property type="match status" value="1"/>
</dbReference>
<organism evidence="2 3">
    <name type="scientific">Ferrimonas marina</name>
    <dbReference type="NCBI Taxonomy" id="299255"/>
    <lineage>
        <taxon>Bacteria</taxon>
        <taxon>Pseudomonadati</taxon>
        <taxon>Pseudomonadota</taxon>
        <taxon>Gammaproteobacteria</taxon>
        <taxon>Alteromonadales</taxon>
        <taxon>Ferrimonadaceae</taxon>
        <taxon>Ferrimonas</taxon>
    </lineage>
</organism>
<sequence length="591" mass="66670">MDPNQQMQRAMQLFQQRQYQAASPLLEGLLALQPKHPNLLYLQAQCLRHLGKAEQSERVFQKLIRWHKHPAFHCGYAGLLASVNQPQQALAQFDKALALDSGFADAHYNKARLLQQQGHNAKAQGHYQRALSLQPNHGGAQLGLGQTLVAEGQLDQAESGYQQWLSKQPQDHRILYQLGQLLLKRGEFAQALGQLEQATQLAGGPPLYRKALAESLFLLGETEQAKQHYQALLQSAPRDRDLLDRLFRLRWLSDESDSFVDYRQAGQGAEQDALQLDFAKRLLKAERQDEAAAVLDRYLSRQPNHGDGLAMLAHLQREQGDLRQALQTLDRYSQDGHDQVDYERALTLLCLGQSERALALLDSMLVRQPDNQGWWALKATALRLSGDDAGYRALYDVDGLVRVFDLNDQLGSEMEALRQELIQLHQSLRYPMEQSLRGGTQTEGHLYQRRSARIGQVASVIEQRVGEFLAGLPTRADHPSLRVSGGRTRFSGAWSVRLQQEGYHRDHFHNEGTFSACFYVSVPEEVKQSEAGWLKLGQPALSRHIELPPDTLIQPKEGHLALFPSCMWHGTVPLAQKAERMTIAMDLVRLP</sequence>
<accession>A0A1M5RPX2</accession>
<keyword evidence="3" id="KW-1185">Reference proteome</keyword>
<dbReference type="InterPro" id="IPR011990">
    <property type="entry name" value="TPR-like_helical_dom_sf"/>
</dbReference>
<dbReference type="Pfam" id="PF13432">
    <property type="entry name" value="TPR_16"/>
    <property type="match status" value="1"/>
</dbReference>